<evidence type="ECO:0000259" key="3">
    <source>
        <dbReference type="SMART" id="SM00382"/>
    </source>
</evidence>
<dbReference type="AlphaFoldDB" id="A0A835YTS0"/>
<name>A0A835YTS0_9STRA</name>
<evidence type="ECO:0000313" key="5">
    <source>
        <dbReference type="Proteomes" id="UP000664859"/>
    </source>
</evidence>
<accession>A0A835YTS0</accession>
<comment type="caution">
    <text evidence="4">The sequence shown here is derived from an EMBL/GenBank/DDBJ whole genome shotgun (WGS) entry which is preliminary data.</text>
</comment>
<protein>
    <recommendedName>
        <fullName evidence="3">AAA+ ATPase domain-containing protein</fullName>
    </recommendedName>
</protein>
<evidence type="ECO:0000256" key="1">
    <source>
        <dbReference type="SAM" id="Coils"/>
    </source>
</evidence>
<evidence type="ECO:0000256" key="2">
    <source>
        <dbReference type="SAM" id="Phobius"/>
    </source>
</evidence>
<dbReference type="InterPro" id="IPR003593">
    <property type="entry name" value="AAA+_ATPase"/>
</dbReference>
<dbReference type="CDD" id="cd00009">
    <property type="entry name" value="AAA"/>
    <property type="match status" value="1"/>
</dbReference>
<dbReference type="SUPFAM" id="SSF52540">
    <property type="entry name" value="P-loop containing nucleoside triphosphate hydrolases"/>
    <property type="match status" value="1"/>
</dbReference>
<dbReference type="InterPro" id="IPR027417">
    <property type="entry name" value="P-loop_NTPase"/>
</dbReference>
<keyword evidence="2" id="KW-0472">Membrane</keyword>
<evidence type="ECO:0000313" key="4">
    <source>
        <dbReference type="EMBL" id="KAG5181472.1"/>
    </source>
</evidence>
<proteinExistence type="predicted"/>
<dbReference type="SMART" id="SM00382">
    <property type="entry name" value="AAA"/>
    <property type="match status" value="1"/>
</dbReference>
<feature type="transmembrane region" description="Helical" evidence="2">
    <location>
        <begin position="534"/>
        <end position="551"/>
    </location>
</feature>
<keyword evidence="2" id="KW-0812">Transmembrane</keyword>
<dbReference type="EMBL" id="JAFCMP010000323">
    <property type="protein sequence ID" value="KAG5181472.1"/>
    <property type="molecule type" value="Genomic_DNA"/>
</dbReference>
<keyword evidence="1" id="KW-0175">Coiled coil</keyword>
<feature type="domain" description="AAA+ ATPase" evidence="3">
    <location>
        <begin position="186"/>
        <end position="335"/>
    </location>
</feature>
<keyword evidence="5" id="KW-1185">Reference proteome</keyword>
<sequence>MSVAVSALELECSGACMVAWCLPLRAVWVSLHAAEMNVPTLADIVGFVVCDATGIGVRAATAHDSGQELVAWRQQMDACERSMKKLSGWSALAEQGVRSNDPDLVVLGRKGGELLEYQNDLLARLNQLHMEKVFLMSRIFEQRQQLRNATIKAFTGHKLEGIRRRLGSYHVDRSHTCQQLWDLVDREGIVILQGPPQSGKTATLQLFGAFLENDLGVRVHFVTCVGMHAAGDIDAVLVKRCGVTLAELLIANEPCVILIDEAQHLFDKTKESNCDFWAQIKVLLLQGGSRVRIVLAAGFAGQQSGGEGNSIFTPSYAAASVQITRDMVVGISPAQGNGVSLSLTRQEWRDLADSFASVTGFQLDETAQDQLFTLCAGQVGLLTICLDYLNEELVSRSGEVDEVICDTRLARAFGNHDDMANDPVALSLLDHLLYTGALEAASINDIHTLKVIQRLQTMGIAIVDPDDRTTMMFNSGHGGWGGKNLEQQLKDILKEELKDLKGDVKDLKGDVKDLKKGVKEVDNRLAKLEGKADILAAVLLALLGVALAMIWKAG</sequence>
<dbReference type="Proteomes" id="UP000664859">
    <property type="component" value="Unassembled WGS sequence"/>
</dbReference>
<gene>
    <name evidence="4" type="ORF">JKP88DRAFT_263588</name>
</gene>
<feature type="coiled-coil region" evidence="1">
    <location>
        <begin position="483"/>
        <end position="531"/>
    </location>
</feature>
<reference evidence="4" key="1">
    <citation type="submission" date="2021-02" db="EMBL/GenBank/DDBJ databases">
        <title>First Annotated Genome of the Yellow-green Alga Tribonema minus.</title>
        <authorList>
            <person name="Mahan K.M."/>
        </authorList>
    </citation>
    <scope>NUCLEOTIDE SEQUENCE</scope>
    <source>
        <strain evidence="4">UTEX B ZZ1240</strain>
    </source>
</reference>
<keyword evidence="2" id="KW-1133">Transmembrane helix</keyword>
<organism evidence="4 5">
    <name type="scientific">Tribonema minus</name>
    <dbReference type="NCBI Taxonomy" id="303371"/>
    <lineage>
        <taxon>Eukaryota</taxon>
        <taxon>Sar</taxon>
        <taxon>Stramenopiles</taxon>
        <taxon>Ochrophyta</taxon>
        <taxon>PX clade</taxon>
        <taxon>Xanthophyceae</taxon>
        <taxon>Tribonematales</taxon>
        <taxon>Tribonemataceae</taxon>
        <taxon>Tribonema</taxon>
    </lineage>
</organism>
<dbReference type="Gene3D" id="3.40.50.300">
    <property type="entry name" value="P-loop containing nucleotide triphosphate hydrolases"/>
    <property type="match status" value="1"/>
</dbReference>